<dbReference type="AlphaFoldDB" id="A0A4Y2MD61"/>
<organism evidence="5 6">
    <name type="scientific">Araneus ventricosus</name>
    <name type="common">Orbweaver spider</name>
    <name type="synonym">Epeira ventricosa</name>
    <dbReference type="NCBI Taxonomy" id="182803"/>
    <lineage>
        <taxon>Eukaryota</taxon>
        <taxon>Metazoa</taxon>
        <taxon>Ecdysozoa</taxon>
        <taxon>Arthropoda</taxon>
        <taxon>Chelicerata</taxon>
        <taxon>Arachnida</taxon>
        <taxon>Araneae</taxon>
        <taxon>Araneomorphae</taxon>
        <taxon>Entelegynae</taxon>
        <taxon>Araneoidea</taxon>
        <taxon>Araneidae</taxon>
        <taxon>Araneus</taxon>
    </lineage>
</organism>
<dbReference type="InterPro" id="IPR002919">
    <property type="entry name" value="TIL_dom"/>
</dbReference>
<dbReference type="OrthoDB" id="7695409at2759"/>
<dbReference type="InterPro" id="IPR036084">
    <property type="entry name" value="Ser_inhib-like_sf"/>
</dbReference>
<feature type="domain" description="TIL" evidence="4">
    <location>
        <begin position="326"/>
        <end position="384"/>
    </location>
</feature>
<dbReference type="Gene3D" id="2.10.25.10">
    <property type="entry name" value="Laminin"/>
    <property type="match status" value="5"/>
</dbReference>
<dbReference type="CDD" id="cd19941">
    <property type="entry name" value="TIL"/>
    <property type="match status" value="4"/>
</dbReference>
<feature type="compositionally biased region" description="Polar residues" evidence="3">
    <location>
        <begin position="27"/>
        <end position="39"/>
    </location>
</feature>
<dbReference type="PANTHER" id="PTHR23259:SF70">
    <property type="entry name" value="ACCESSORY GLAND PROTEIN ACP62F-RELATED"/>
    <property type="match status" value="1"/>
</dbReference>
<evidence type="ECO:0000259" key="4">
    <source>
        <dbReference type="Pfam" id="PF01826"/>
    </source>
</evidence>
<keyword evidence="1" id="KW-0646">Protease inhibitor</keyword>
<keyword evidence="6" id="KW-1185">Reference proteome</keyword>
<name>A0A4Y2MD61_ARAVE</name>
<gene>
    <name evidence="5" type="ORF">AVEN_228053_1</name>
</gene>
<feature type="domain" description="TIL" evidence="4">
    <location>
        <begin position="122"/>
        <end position="174"/>
    </location>
</feature>
<evidence type="ECO:0000313" key="6">
    <source>
        <dbReference type="Proteomes" id="UP000499080"/>
    </source>
</evidence>
<feature type="region of interest" description="Disordered" evidence="3">
    <location>
        <begin position="26"/>
        <end position="46"/>
    </location>
</feature>
<dbReference type="GO" id="GO:0030414">
    <property type="term" value="F:peptidase inhibitor activity"/>
    <property type="evidence" value="ECO:0007669"/>
    <property type="project" value="UniProtKB-KW"/>
</dbReference>
<dbReference type="SUPFAM" id="SSF57567">
    <property type="entry name" value="Serine protease inhibitors"/>
    <property type="match status" value="5"/>
</dbReference>
<evidence type="ECO:0000256" key="2">
    <source>
        <dbReference type="ARBA" id="ARBA00023157"/>
    </source>
</evidence>
<dbReference type="EMBL" id="BGPR01007136">
    <property type="protein sequence ID" value="GBN24549.1"/>
    <property type="molecule type" value="Genomic_DNA"/>
</dbReference>
<feature type="domain" description="TIL" evidence="4">
    <location>
        <begin position="51"/>
        <end position="103"/>
    </location>
</feature>
<dbReference type="PANTHER" id="PTHR23259">
    <property type="entry name" value="RIDDLE"/>
    <property type="match status" value="1"/>
</dbReference>
<comment type="caution">
    <text evidence="5">The sequence shown here is derived from an EMBL/GenBank/DDBJ whole genome shotgun (WGS) entry which is preliminary data.</text>
</comment>
<evidence type="ECO:0000256" key="1">
    <source>
        <dbReference type="ARBA" id="ARBA00022690"/>
    </source>
</evidence>
<dbReference type="Proteomes" id="UP000499080">
    <property type="component" value="Unassembled WGS sequence"/>
</dbReference>
<reference evidence="5 6" key="1">
    <citation type="journal article" date="2019" name="Sci. Rep.">
        <title>Orb-weaving spider Araneus ventricosus genome elucidates the spidroin gene catalogue.</title>
        <authorList>
            <person name="Kono N."/>
            <person name="Nakamura H."/>
            <person name="Ohtoshi R."/>
            <person name="Moran D.A.P."/>
            <person name="Shinohara A."/>
            <person name="Yoshida Y."/>
            <person name="Fujiwara M."/>
            <person name="Mori M."/>
            <person name="Tomita M."/>
            <person name="Arakawa K."/>
        </authorList>
    </citation>
    <scope>NUCLEOTIDE SEQUENCE [LARGE SCALE GENOMIC DNA]</scope>
</reference>
<evidence type="ECO:0000256" key="3">
    <source>
        <dbReference type="SAM" id="MobiDB-lite"/>
    </source>
</evidence>
<dbReference type="Pfam" id="PF01826">
    <property type="entry name" value="TIL"/>
    <property type="match status" value="4"/>
</dbReference>
<accession>A0A4Y2MD61</accession>
<dbReference type="InterPro" id="IPR051368">
    <property type="entry name" value="SerProtInhib-TIL_Domain"/>
</dbReference>
<evidence type="ECO:0000313" key="5">
    <source>
        <dbReference type="EMBL" id="GBN24549.1"/>
    </source>
</evidence>
<protein>
    <recommendedName>
        <fullName evidence="4">TIL domain-containing protein</fullName>
    </recommendedName>
</protein>
<feature type="domain" description="TIL" evidence="4">
    <location>
        <begin position="190"/>
        <end position="246"/>
    </location>
</feature>
<keyword evidence="2" id="KW-1015">Disulfide bond</keyword>
<sequence>MFILGPRAQDVDSALVQNTGAAADLSLAQSTGPAPQDSDSSLDEYTGQPQCSVNEVYKYCGGCDQYCNKPPVSCTADCRPGCYCRVGFKRSFLGGICIPNSICPVIQDSDSSMVENTGQQRCGVNEVYKYCGGCDQYCNKEPVICTADCRPGCYCQVGFKRSFPGGICIPKSLCPLAHDVDSSFVENSACGENEVFNQCGVGKECEDYCGRGPNACAYCRPGCYCKRGYIRSGPESNAKCIRKNRCPHVLDASPSFAQGPGYDCRPDEVFDICGVGPECENYCGRGANACAYCQAGCYCKQGTIRAGASNRTRCIPENKCPVAQKCFKNEVYSDCGTACPANCDNKNPVCTLECVADCFCKEGFIRMHADVQAKRYECIPQDQCPP</sequence>
<proteinExistence type="predicted"/>